<evidence type="ECO:0000256" key="2">
    <source>
        <dbReference type="SAM" id="MobiDB-lite"/>
    </source>
</evidence>
<dbReference type="PANTHER" id="PTHR13349:SF2">
    <property type="entry name" value="TRANSLATION MACHINERY-ASSOCIATED PROTEIN 16"/>
    <property type="match status" value="1"/>
</dbReference>
<dbReference type="OrthoDB" id="270284at2759"/>
<keyword evidence="4" id="KW-1185">Reference proteome</keyword>
<dbReference type="GO" id="GO:0005634">
    <property type="term" value="C:nucleus"/>
    <property type="evidence" value="ECO:0007669"/>
    <property type="project" value="TreeGrafter"/>
</dbReference>
<dbReference type="Proteomes" id="UP000092666">
    <property type="component" value="Unassembled WGS sequence"/>
</dbReference>
<evidence type="ECO:0000256" key="1">
    <source>
        <dbReference type="ARBA" id="ARBA00034127"/>
    </source>
</evidence>
<feature type="compositionally biased region" description="Basic residues" evidence="2">
    <location>
        <begin position="1"/>
        <end position="11"/>
    </location>
</feature>
<evidence type="ECO:0000313" key="3">
    <source>
        <dbReference type="EMBL" id="OCF31315.1"/>
    </source>
</evidence>
<comment type="similarity">
    <text evidence="1">Belongs to the TMA16 family.</text>
</comment>
<proteinExistence type="inferred from homology"/>
<dbReference type="STRING" id="1296120.A0A1B9GK41"/>
<dbReference type="EMBL" id="KV700136">
    <property type="protein sequence ID" value="OCF31315.1"/>
    <property type="molecule type" value="Genomic_DNA"/>
</dbReference>
<accession>A0A1B9GK41</accession>
<reference evidence="3 4" key="1">
    <citation type="submission" date="2013-07" db="EMBL/GenBank/DDBJ databases">
        <title>The Genome Sequence of Cryptococcus heveanensis BCC8398.</title>
        <authorList>
            <consortium name="The Broad Institute Genome Sequencing Platform"/>
            <person name="Cuomo C."/>
            <person name="Litvintseva A."/>
            <person name="Chen Y."/>
            <person name="Heitman J."/>
            <person name="Sun S."/>
            <person name="Springer D."/>
            <person name="Dromer F."/>
            <person name="Young S.K."/>
            <person name="Zeng Q."/>
            <person name="Gargeya S."/>
            <person name="Fitzgerald M."/>
            <person name="Abouelleil A."/>
            <person name="Alvarado L."/>
            <person name="Berlin A.M."/>
            <person name="Chapman S.B."/>
            <person name="Dewar J."/>
            <person name="Goldberg J."/>
            <person name="Griggs A."/>
            <person name="Gujja S."/>
            <person name="Hansen M."/>
            <person name="Howarth C."/>
            <person name="Imamovic A."/>
            <person name="Larimer J."/>
            <person name="McCowan C."/>
            <person name="Murphy C."/>
            <person name="Pearson M."/>
            <person name="Priest M."/>
            <person name="Roberts A."/>
            <person name="Saif S."/>
            <person name="Shea T."/>
            <person name="Sykes S."/>
            <person name="Wortman J."/>
            <person name="Nusbaum C."/>
            <person name="Birren B."/>
        </authorList>
    </citation>
    <scope>NUCLEOTIDE SEQUENCE [LARGE SCALE GENOMIC DNA]</scope>
    <source>
        <strain evidence="3 4">BCC8398</strain>
    </source>
</reference>
<evidence type="ECO:0000313" key="4">
    <source>
        <dbReference type="Proteomes" id="UP000092666"/>
    </source>
</evidence>
<dbReference type="AlphaFoldDB" id="A0A1B9GK41"/>
<dbReference type="PANTHER" id="PTHR13349">
    <property type="entry name" value="TRANSLATION MACHINERY-ASSOCIATED PROTEIN 16"/>
    <property type="match status" value="1"/>
</dbReference>
<gene>
    <name evidence="3" type="ORF">I316_07101</name>
</gene>
<name>A0A1B9GK41_9TREE</name>
<dbReference type="InterPro" id="IPR038356">
    <property type="entry name" value="Tma16_sf"/>
</dbReference>
<dbReference type="InterPro" id="IPR021346">
    <property type="entry name" value="Tma16"/>
</dbReference>
<organism evidence="3 4">
    <name type="scientific">Kwoniella heveanensis BCC8398</name>
    <dbReference type="NCBI Taxonomy" id="1296120"/>
    <lineage>
        <taxon>Eukaryota</taxon>
        <taxon>Fungi</taxon>
        <taxon>Dikarya</taxon>
        <taxon>Basidiomycota</taxon>
        <taxon>Agaricomycotina</taxon>
        <taxon>Tremellomycetes</taxon>
        <taxon>Tremellales</taxon>
        <taxon>Cryptococcaceae</taxon>
        <taxon>Kwoniella</taxon>
    </lineage>
</organism>
<feature type="region of interest" description="Disordered" evidence="2">
    <location>
        <begin position="1"/>
        <end position="22"/>
    </location>
</feature>
<reference evidence="4" key="2">
    <citation type="submission" date="2013-12" db="EMBL/GenBank/DDBJ databases">
        <title>Evolution of pathogenesis and genome organization in the Tremellales.</title>
        <authorList>
            <person name="Cuomo C."/>
            <person name="Litvintseva A."/>
            <person name="Heitman J."/>
            <person name="Chen Y."/>
            <person name="Sun S."/>
            <person name="Springer D."/>
            <person name="Dromer F."/>
            <person name="Young S."/>
            <person name="Zeng Q."/>
            <person name="Chapman S."/>
            <person name="Gujja S."/>
            <person name="Saif S."/>
            <person name="Birren B."/>
        </authorList>
    </citation>
    <scope>NUCLEOTIDE SEQUENCE [LARGE SCALE GENOMIC DNA]</scope>
    <source>
        <strain evidence="4">BCC8398</strain>
    </source>
</reference>
<protein>
    <submittedName>
        <fullName evidence="3">Translation machinery-associated protein 16</fullName>
    </submittedName>
</protein>
<sequence>MGNRHITKKTIKGKEGLHPGSRKAAQLTRVNLRTDKLKQQAKARKDYAEAKLQRPLFFLHALSSPNPLSLPSLQALITEVYIARHDDRINELISERRPGRPKSKELLELEEVKKREMAEYDTGMEVPDLTDAPTVRLMYTWLTNDTSIAHSHVDLLRLIRVSAHHTTTDGSAENGVVLVRKGRAEQMGLGVPILGEDEGAEGEDWTELMKEGKKEGMEVESR</sequence>
<dbReference type="Pfam" id="PF11176">
    <property type="entry name" value="Tma16"/>
    <property type="match status" value="1"/>
</dbReference>
<dbReference type="Gene3D" id="1.20.1440.170">
    <property type="entry name" value="Translation machinery-associated protein 16-like"/>
    <property type="match status" value="1"/>
</dbReference>